<reference evidence="2" key="1">
    <citation type="submission" date="2015-06" db="EMBL/GenBank/DDBJ databases">
        <authorList>
            <person name="Joergensen T."/>
        </authorList>
    </citation>
    <scope>NUCLEOTIDE SEQUENCE</scope>
    <source>
        <strain evidence="2">RGFK1480</strain>
    </source>
</reference>
<reference evidence="2" key="2">
    <citation type="submission" date="2015-07" db="EMBL/GenBank/DDBJ databases">
        <title>Plasmids, circular viruses and viroids from rat gut.</title>
        <authorList>
            <person name="Jorgensen T.J."/>
            <person name="Hansen M.A."/>
            <person name="Xu Z."/>
            <person name="Tabak M.A."/>
            <person name="Sorensen S.J."/>
            <person name="Hansen L.H."/>
        </authorList>
    </citation>
    <scope>NUCLEOTIDE SEQUENCE</scope>
    <source>
        <strain evidence="2">RGFK1480</strain>
    </source>
</reference>
<name>A0A0H5Q5M5_9ZZZZ</name>
<evidence type="ECO:0000313" key="2">
    <source>
        <dbReference type="EMBL" id="CRY97311.1"/>
    </source>
</evidence>
<proteinExistence type="predicted"/>
<dbReference type="AlphaFoldDB" id="A0A0H5Q5M5"/>
<accession>A0A0H5Q5M5</accession>
<feature type="region of interest" description="Disordered" evidence="1">
    <location>
        <begin position="181"/>
        <end position="207"/>
    </location>
</feature>
<evidence type="ECO:0000256" key="1">
    <source>
        <dbReference type="SAM" id="MobiDB-lite"/>
    </source>
</evidence>
<organism evidence="2">
    <name type="scientific">uncultured prokaryote</name>
    <dbReference type="NCBI Taxonomy" id="198431"/>
    <lineage>
        <taxon>unclassified sequences</taxon>
        <taxon>environmental samples</taxon>
    </lineage>
</organism>
<protein>
    <submittedName>
        <fullName evidence="2">Uncharacterized protein</fullName>
    </submittedName>
</protein>
<dbReference type="EMBL" id="LN854019">
    <property type="protein sequence ID" value="CRY97311.1"/>
    <property type="molecule type" value="Genomic_DNA"/>
</dbReference>
<sequence length="207" mass="22582">MATNYGLVIRHSSWWRGNQHRWSCVYPYVSTGSPVGLSEAGILGAVQAHADIVWMGPDNDQGNLYEAEFYNLDAGGSALLTVAYGVQEDYGSGLECGAAWENQTVLKQSTAEVALLLEWDGGLSRTGKPVTFRKFIHGVQVSNAADGGNDITSTTEAAITTRMTTIQNHFVDDNLALGNTRRLAGTNNGPSVRYYNHQMPRGRRRKS</sequence>